<organism evidence="2 3">
    <name type="scientific">Terrihabitans rhizophilus</name>
    <dbReference type="NCBI Taxonomy" id="3092662"/>
    <lineage>
        <taxon>Bacteria</taxon>
        <taxon>Pseudomonadati</taxon>
        <taxon>Pseudomonadota</taxon>
        <taxon>Alphaproteobacteria</taxon>
        <taxon>Hyphomicrobiales</taxon>
        <taxon>Terrihabitans</taxon>
    </lineage>
</organism>
<keyword evidence="1" id="KW-0812">Transmembrane</keyword>
<gene>
    <name evidence="2" type="ORF">SCD90_07175</name>
</gene>
<reference evidence="2 3" key="1">
    <citation type="submission" date="2023-11" db="EMBL/GenBank/DDBJ databases">
        <authorList>
            <person name="Bao R."/>
        </authorList>
    </citation>
    <scope>NUCLEOTIDE SEQUENCE [LARGE SCALE GENOMIC DNA]</scope>
    <source>
        <strain evidence="2 3">PJ23</strain>
    </source>
</reference>
<accession>A0ABU4RQ90</accession>
<sequence length="44" mass="4933">MSYLMDPYWVVLTSAVGMIAGTAMAWLMLSEVAARETVRHDDEN</sequence>
<evidence type="ECO:0000256" key="1">
    <source>
        <dbReference type="SAM" id="Phobius"/>
    </source>
</evidence>
<evidence type="ECO:0000313" key="2">
    <source>
        <dbReference type="EMBL" id="MDX6805840.1"/>
    </source>
</evidence>
<comment type="caution">
    <text evidence="2">The sequence shown here is derived from an EMBL/GenBank/DDBJ whole genome shotgun (WGS) entry which is preliminary data.</text>
</comment>
<dbReference type="RefSeq" id="WP_319843967.1">
    <property type="nucleotide sequence ID" value="NZ_JAXAFJ010000003.1"/>
</dbReference>
<protein>
    <submittedName>
        <fullName evidence="2">Uncharacterized protein</fullName>
    </submittedName>
</protein>
<feature type="transmembrane region" description="Helical" evidence="1">
    <location>
        <begin position="6"/>
        <end position="29"/>
    </location>
</feature>
<dbReference type="Proteomes" id="UP001274321">
    <property type="component" value="Unassembled WGS sequence"/>
</dbReference>
<proteinExistence type="predicted"/>
<keyword evidence="1" id="KW-0472">Membrane</keyword>
<name>A0ABU4RQ90_9HYPH</name>
<dbReference type="EMBL" id="JAXAFJ010000003">
    <property type="protein sequence ID" value="MDX6805840.1"/>
    <property type="molecule type" value="Genomic_DNA"/>
</dbReference>
<evidence type="ECO:0000313" key="3">
    <source>
        <dbReference type="Proteomes" id="UP001274321"/>
    </source>
</evidence>
<keyword evidence="3" id="KW-1185">Reference proteome</keyword>
<keyword evidence="1" id="KW-1133">Transmembrane helix</keyword>